<dbReference type="SUPFAM" id="SSF53098">
    <property type="entry name" value="Ribonuclease H-like"/>
    <property type="match status" value="1"/>
</dbReference>
<dbReference type="CDD" id="cd09274">
    <property type="entry name" value="RNase_HI_RT_Ty3"/>
    <property type="match status" value="1"/>
</dbReference>
<organism evidence="8 9">
    <name type="scientific">Tanacetum coccineum</name>
    <dbReference type="NCBI Taxonomy" id="301880"/>
    <lineage>
        <taxon>Eukaryota</taxon>
        <taxon>Viridiplantae</taxon>
        <taxon>Streptophyta</taxon>
        <taxon>Embryophyta</taxon>
        <taxon>Tracheophyta</taxon>
        <taxon>Spermatophyta</taxon>
        <taxon>Magnoliopsida</taxon>
        <taxon>eudicotyledons</taxon>
        <taxon>Gunneridae</taxon>
        <taxon>Pentapetalae</taxon>
        <taxon>asterids</taxon>
        <taxon>campanulids</taxon>
        <taxon>Asterales</taxon>
        <taxon>Asteraceae</taxon>
        <taxon>Asteroideae</taxon>
        <taxon>Anthemideae</taxon>
        <taxon>Anthemidinae</taxon>
        <taxon>Tanacetum</taxon>
    </lineage>
</organism>
<sequence length="919" mass="107121">MASNENYDSESDEEEPKFEKITINTDYKIKISLEEPPKNLKLKPLPNNLEYVFLEEPSFLPIIISSQLSTQNKSKLVSVLKNIKKHLPGKQQIFLRRLNPNMQEVVKKEIVKLLDTGIIYPIADSPWVSSIHCVPKKGGITVVTNKNDELVPTRTITGWRVCIDNRKLNGATAKDHFPLPFMDQMLERLAGNKYFCFLDGFSGYFQIPIDPMDQEKTTFTCPFGTYAYRQMPFGLCNAPATFQRCMLAIFHDMIEESVEIFMDDFSVFGNSFDKCLNNLDKMLQRCKDANLVLNWEKCHFMVKEGIVLGHKVSCAVLEVDKAKIDVISKLPPPTNIKGVRSFLGHAGFYRRFIKDFSKIARPLTKLLEKDTPFEFDDECRKEFELLKEKLTCAPVIVSPIWNLRFELMCDASDFAVGAVLGQKDGKNFHPIYFASKTLNPSQQKYTITEKELMAVVFAFDKFRSYLILSKTIVHIDHSTLKHLFKKQDAKPRLIRWILLLHEFDIEIKDKKVDDNFPGETLMEINTRNELWCTDFANCLVGDIIPKGMTYQQKNKFFSDLKHYFREEPYLFKVLDSGFYRPTIIKEAHTLVRLCEACQKTGNISKRDEMPLTNIQVCEIFDVWGIDFMGPFPKSHKFEYILVAIDYVSKWAEAQALPTNDARVVVTFLKKLFCRFGMPKALISDRGTHFCNKIMEKTIKRYGVSHRFSTSYHPQTSGQVENTNRALKRILKKTVKDNPTIWSRKLDDAMWAFRTAYKTPTGTTPYKLIYGKNCHLPFEFEHCAYWALKNCNPDLIAAGEKRMFQLHELDELRHQAYENSRLYKARTKVWHDRKLRMRKEFKRGNKVLLFHSKYKFKQPKLRSRWLGPYVVKHQYPSGYVELYGKDGKTFIVNGHRLKLYHEEEDYNDQREAVTPFFSKE</sequence>
<keyword evidence="4" id="KW-0255">Endonuclease</keyword>
<evidence type="ECO:0000256" key="5">
    <source>
        <dbReference type="ARBA" id="ARBA00022801"/>
    </source>
</evidence>
<dbReference type="PANTHER" id="PTHR37984">
    <property type="entry name" value="PROTEIN CBG26694"/>
    <property type="match status" value="1"/>
</dbReference>
<dbReference type="Gene3D" id="3.30.70.270">
    <property type="match status" value="2"/>
</dbReference>
<keyword evidence="3" id="KW-0540">Nuclease</keyword>
<evidence type="ECO:0000313" key="9">
    <source>
        <dbReference type="Proteomes" id="UP001151760"/>
    </source>
</evidence>
<dbReference type="InterPro" id="IPR043502">
    <property type="entry name" value="DNA/RNA_pol_sf"/>
</dbReference>
<dbReference type="InterPro" id="IPR012337">
    <property type="entry name" value="RNaseH-like_sf"/>
</dbReference>
<evidence type="ECO:0000313" key="8">
    <source>
        <dbReference type="EMBL" id="GJT77394.1"/>
    </source>
</evidence>
<dbReference type="InterPro" id="IPR036397">
    <property type="entry name" value="RNaseH_sf"/>
</dbReference>
<evidence type="ECO:0000256" key="3">
    <source>
        <dbReference type="ARBA" id="ARBA00022722"/>
    </source>
</evidence>
<feature type="domain" description="Integrase catalytic" evidence="7">
    <location>
        <begin position="606"/>
        <end position="772"/>
    </location>
</feature>
<reference evidence="8" key="2">
    <citation type="submission" date="2022-01" db="EMBL/GenBank/DDBJ databases">
        <authorList>
            <person name="Yamashiro T."/>
            <person name="Shiraishi A."/>
            <person name="Satake H."/>
            <person name="Nakayama K."/>
        </authorList>
    </citation>
    <scope>NUCLEOTIDE SEQUENCE</scope>
</reference>
<keyword evidence="6" id="KW-0695">RNA-directed DNA polymerase</keyword>
<evidence type="ECO:0000256" key="1">
    <source>
        <dbReference type="ARBA" id="ARBA00022679"/>
    </source>
</evidence>
<dbReference type="InterPro" id="IPR000477">
    <property type="entry name" value="RT_dom"/>
</dbReference>
<dbReference type="InterPro" id="IPR001584">
    <property type="entry name" value="Integrase_cat-core"/>
</dbReference>
<reference evidence="8" key="1">
    <citation type="journal article" date="2022" name="Int. J. Mol. Sci.">
        <title>Draft Genome of Tanacetum Coccineum: Genomic Comparison of Closely Related Tanacetum-Family Plants.</title>
        <authorList>
            <person name="Yamashiro T."/>
            <person name="Shiraishi A."/>
            <person name="Nakayama K."/>
            <person name="Satake H."/>
        </authorList>
    </citation>
    <scope>NUCLEOTIDE SEQUENCE</scope>
</reference>
<dbReference type="Pfam" id="PF00665">
    <property type="entry name" value="rve"/>
    <property type="match status" value="1"/>
</dbReference>
<dbReference type="PANTHER" id="PTHR37984:SF5">
    <property type="entry name" value="PROTEIN NYNRIN-LIKE"/>
    <property type="match status" value="1"/>
</dbReference>
<dbReference type="InterPro" id="IPR050951">
    <property type="entry name" value="Retrovirus_Pol_polyprotein"/>
</dbReference>
<comment type="caution">
    <text evidence="8">The sequence shown here is derived from an EMBL/GenBank/DDBJ whole genome shotgun (WGS) entry which is preliminary data.</text>
</comment>
<keyword evidence="1" id="KW-0808">Transferase</keyword>
<keyword evidence="5" id="KW-0378">Hydrolase</keyword>
<evidence type="ECO:0000256" key="2">
    <source>
        <dbReference type="ARBA" id="ARBA00022695"/>
    </source>
</evidence>
<keyword evidence="2" id="KW-0548">Nucleotidyltransferase</keyword>
<accession>A0ABQ5GPJ9</accession>
<keyword evidence="9" id="KW-1185">Reference proteome</keyword>
<evidence type="ECO:0000259" key="7">
    <source>
        <dbReference type="PROSITE" id="PS50994"/>
    </source>
</evidence>
<evidence type="ECO:0000256" key="6">
    <source>
        <dbReference type="ARBA" id="ARBA00022918"/>
    </source>
</evidence>
<proteinExistence type="predicted"/>
<dbReference type="Pfam" id="PF00078">
    <property type="entry name" value="RVT_1"/>
    <property type="match status" value="1"/>
</dbReference>
<dbReference type="Pfam" id="PF17917">
    <property type="entry name" value="RT_RNaseH"/>
    <property type="match status" value="1"/>
</dbReference>
<dbReference type="Gene3D" id="3.10.10.10">
    <property type="entry name" value="HIV Type 1 Reverse Transcriptase, subunit A, domain 1"/>
    <property type="match status" value="1"/>
</dbReference>
<gene>
    <name evidence="8" type="ORF">Tco_1044119</name>
</gene>
<evidence type="ECO:0000256" key="4">
    <source>
        <dbReference type="ARBA" id="ARBA00022759"/>
    </source>
</evidence>
<dbReference type="PROSITE" id="PS50994">
    <property type="entry name" value="INTEGRASE"/>
    <property type="match status" value="1"/>
</dbReference>
<dbReference type="Proteomes" id="UP001151760">
    <property type="component" value="Unassembled WGS sequence"/>
</dbReference>
<dbReference type="EMBL" id="BQNB010018706">
    <property type="protein sequence ID" value="GJT77394.1"/>
    <property type="molecule type" value="Genomic_DNA"/>
</dbReference>
<dbReference type="InterPro" id="IPR043128">
    <property type="entry name" value="Rev_trsase/Diguanyl_cyclase"/>
</dbReference>
<dbReference type="InterPro" id="IPR041373">
    <property type="entry name" value="RT_RNaseH"/>
</dbReference>
<name>A0ABQ5GPJ9_9ASTR</name>
<dbReference type="SUPFAM" id="SSF56672">
    <property type="entry name" value="DNA/RNA polymerases"/>
    <property type="match status" value="1"/>
</dbReference>
<dbReference type="Gene3D" id="3.30.420.10">
    <property type="entry name" value="Ribonuclease H-like superfamily/Ribonuclease H"/>
    <property type="match status" value="1"/>
</dbReference>
<protein>
    <submittedName>
        <fullName evidence="8">Nucleotidyltransferase, ribonuclease H</fullName>
    </submittedName>
</protein>
<dbReference type="CDD" id="cd01647">
    <property type="entry name" value="RT_LTR"/>
    <property type="match status" value="1"/>
</dbReference>